<evidence type="ECO:0000259" key="1">
    <source>
        <dbReference type="Pfam" id="PF03118"/>
    </source>
</evidence>
<sequence length="395" mass="45744">MNNRDNHSKTLIFIDTNILLIPLKVDGLSVEDFKRLFNPFIDIIYILPTVYEEYKNICRTINHKNIHAIDHAFQDWAKAATALRALVETIPDWKQFSNKCLSPKVCKKAEELKSNTNSRNKSICEDSISNLEPFIKSRLYREPLSYTEKLKLYEQAEFRFRNQIPPGYKDNGKKGISRYSDFIIWKEMIKATNEIFKEKTGWHEVIFVTNDKKDDWLSEESKERLVSEFEEETGCSFLLMNLKEFKEAHKNQVKSLTTLMSQLQVNLEKKNTSKALYFLKRQLNILVPWGATFINLSDYLSSSELEVIKKAIQTLPGAIYLIPIQFLDLTNRANNCCLNAEITTVGMFSKMTLFDIASSRNFGKKSLEELQSKTKNLIDYFNITGEDSIIASTSE</sequence>
<dbReference type="Pfam" id="PF18476">
    <property type="entry name" value="PIN_8"/>
    <property type="match status" value="1"/>
</dbReference>
<dbReference type="SUPFAM" id="SSF47789">
    <property type="entry name" value="C-terminal domain of RNA polymerase alpha subunit"/>
    <property type="match status" value="1"/>
</dbReference>
<dbReference type="AlphaFoldDB" id="F0RRF8"/>
<accession>F0RRF8</accession>
<dbReference type="Proteomes" id="UP000008466">
    <property type="component" value="Chromosome"/>
</dbReference>
<dbReference type="Gene3D" id="1.10.150.20">
    <property type="entry name" value="5' to 3' exonuclease, C-terminal subdomain"/>
    <property type="match status" value="1"/>
</dbReference>
<feature type="domain" description="PIN like" evidence="2">
    <location>
        <begin position="11"/>
        <end position="225"/>
    </location>
</feature>
<dbReference type="OrthoDB" id="9182727at2"/>
<dbReference type="RefSeq" id="WP_013608056.1">
    <property type="nucleotide sequence ID" value="NC_015152.1"/>
</dbReference>
<dbReference type="GO" id="GO:0006351">
    <property type="term" value="P:DNA-templated transcription"/>
    <property type="evidence" value="ECO:0007669"/>
    <property type="project" value="InterPro"/>
</dbReference>
<proteinExistence type="predicted"/>
<dbReference type="HOGENOM" id="CLU_698110_0_0_12"/>
<name>F0RRF8_SPHGB</name>
<reference evidence="4" key="1">
    <citation type="submission" date="2011-02" db="EMBL/GenBank/DDBJ databases">
        <title>Complete sequence of Spirochaeta sp. Buddy.</title>
        <authorList>
            <person name="Lucas S."/>
            <person name="Copeland A."/>
            <person name="Lapidus A."/>
            <person name="Cheng J.-F."/>
            <person name="Goodwin L."/>
            <person name="Pitluck S."/>
            <person name="Zeytun A."/>
            <person name="Detter J.C."/>
            <person name="Han C."/>
            <person name="Tapia R."/>
            <person name="Land M."/>
            <person name="Hauser L."/>
            <person name="Kyrpides N."/>
            <person name="Ivanova N."/>
            <person name="Mikhailova N."/>
            <person name="Pagani I."/>
            <person name="Ritalahti K.M."/>
            <person name="Loeffler F.E."/>
            <person name="Woyke T."/>
        </authorList>
    </citation>
    <scope>NUCLEOTIDE SEQUENCE [LARGE SCALE GENOMIC DNA]</scope>
    <source>
        <strain evidence="4">ATCC BAA-1886 / DSM 22777 / Buddy</strain>
    </source>
</reference>
<dbReference type="InterPro" id="IPR011260">
    <property type="entry name" value="RNAP_asu_C"/>
</dbReference>
<dbReference type="GO" id="GO:0003899">
    <property type="term" value="F:DNA-directed RNA polymerase activity"/>
    <property type="evidence" value="ECO:0007669"/>
    <property type="project" value="InterPro"/>
</dbReference>
<dbReference type="KEGG" id="sbu:SpiBuddy_2396"/>
<protein>
    <submittedName>
        <fullName evidence="3">RNA polymerase alpha subunit domain protein</fullName>
    </submittedName>
</protein>
<dbReference type="InterPro" id="IPR041578">
    <property type="entry name" value="PIN_8"/>
</dbReference>
<dbReference type="STRING" id="158189.SpiBuddy_2396"/>
<dbReference type="EMBL" id="CP002541">
    <property type="protein sequence ID" value="ADY14210.1"/>
    <property type="molecule type" value="Genomic_DNA"/>
</dbReference>
<dbReference type="Pfam" id="PF03118">
    <property type="entry name" value="RNA_pol_A_CTD"/>
    <property type="match status" value="1"/>
</dbReference>
<organism evidence="3 4">
    <name type="scientific">Sphaerochaeta globosa (strain ATCC BAA-1886 / DSM 22777 / Buddy)</name>
    <name type="common">Spirochaeta sp. (strain Buddy)</name>
    <dbReference type="NCBI Taxonomy" id="158189"/>
    <lineage>
        <taxon>Bacteria</taxon>
        <taxon>Pseudomonadati</taxon>
        <taxon>Spirochaetota</taxon>
        <taxon>Spirochaetia</taxon>
        <taxon>Spirochaetales</taxon>
        <taxon>Sphaerochaetaceae</taxon>
        <taxon>Sphaerochaeta</taxon>
    </lineage>
</organism>
<feature type="domain" description="RNA polymerase alpha subunit C-terminal" evidence="1">
    <location>
        <begin position="321"/>
        <end position="373"/>
    </location>
</feature>
<dbReference type="eggNOG" id="COG1196">
    <property type="taxonomic scope" value="Bacteria"/>
</dbReference>
<keyword evidence="4" id="KW-1185">Reference proteome</keyword>
<evidence type="ECO:0000313" key="3">
    <source>
        <dbReference type="EMBL" id="ADY14210.1"/>
    </source>
</evidence>
<dbReference type="GO" id="GO:0003677">
    <property type="term" value="F:DNA binding"/>
    <property type="evidence" value="ECO:0007669"/>
    <property type="project" value="InterPro"/>
</dbReference>
<evidence type="ECO:0000313" key="4">
    <source>
        <dbReference type="Proteomes" id="UP000008466"/>
    </source>
</evidence>
<gene>
    <name evidence="3" type="ordered locus">SpiBuddy_2396</name>
</gene>
<evidence type="ECO:0000259" key="2">
    <source>
        <dbReference type="Pfam" id="PF18476"/>
    </source>
</evidence>